<sequence>MEFSHELIVPEEGFPFKLFLFEGSAGNYRRDKHWHRSVEIFAVCGGELEFHIDDKLWHLTPGEFMIVNSNEVHSVDSPLPNKTVVLQIPLKLFEDYFTGGQFIWFTHEPGERDERFMELVKALYRTYDEKPCGYDMKMKSIFYNIMYYLVKDYRLTEVDQRFVRKNKNLTKLSAITSYMKENYTKDLRLEEVARVFGYSPTYLSRMFRKYAGISFKDYVQSIRLEYVVKELENGTYSITETAIRNGFSGSKALARAFRKKYGVLPSEYKGRASKGLTHMDSIKSQDLGIK</sequence>
<dbReference type="PROSITE" id="PS01124">
    <property type="entry name" value="HTH_ARAC_FAMILY_2"/>
    <property type="match status" value="1"/>
</dbReference>
<dbReference type="InterPro" id="IPR018062">
    <property type="entry name" value="HTH_AraC-typ_CS"/>
</dbReference>
<keyword evidence="1" id="KW-0805">Transcription regulation</keyword>
<reference evidence="5" key="2">
    <citation type="submission" date="2021-04" db="EMBL/GenBank/DDBJ databases">
        <authorList>
            <person name="Gilroy R."/>
        </authorList>
    </citation>
    <scope>NUCLEOTIDE SEQUENCE</scope>
    <source>
        <strain evidence="5">ChiSjej2B20-11307</strain>
    </source>
</reference>
<dbReference type="GO" id="GO:0003700">
    <property type="term" value="F:DNA-binding transcription factor activity"/>
    <property type="evidence" value="ECO:0007669"/>
    <property type="project" value="InterPro"/>
</dbReference>
<dbReference type="Pfam" id="PF02311">
    <property type="entry name" value="AraC_binding"/>
    <property type="match status" value="1"/>
</dbReference>
<organism evidence="5 6">
    <name type="scientific">Candidatus Mediterraneibacter pullicola</name>
    <dbReference type="NCBI Taxonomy" id="2838682"/>
    <lineage>
        <taxon>Bacteria</taxon>
        <taxon>Bacillati</taxon>
        <taxon>Bacillota</taxon>
        <taxon>Clostridia</taxon>
        <taxon>Lachnospirales</taxon>
        <taxon>Lachnospiraceae</taxon>
        <taxon>Mediterraneibacter</taxon>
    </lineage>
</organism>
<keyword evidence="3" id="KW-0804">Transcription</keyword>
<dbReference type="Gene3D" id="2.60.120.10">
    <property type="entry name" value="Jelly Rolls"/>
    <property type="match status" value="1"/>
</dbReference>
<dbReference type="PANTHER" id="PTHR43280">
    <property type="entry name" value="ARAC-FAMILY TRANSCRIPTIONAL REGULATOR"/>
    <property type="match status" value="1"/>
</dbReference>
<feature type="domain" description="HTH araC/xylS-type" evidence="4">
    <location>
        <begin position="173"/>
        <end position="271"/>
    </location>
</feature>
<dbReference type="EMBL" id="DXAK01000033">
    <property type="protein sequence ID" value="HJA06746.1"/>
    <property type="molecule type" value="Genomic_DNA"/>
</dbReference>
<evidence type="ECO:0000256" key="3">
    <source>
        <dbReference type="ARBA" id="ARBA00023163"/>
    </source>
</evidence>
<dbReference type="PANTHER" id="PTHR43280:SF34">
    <property type="entry name" value="ARAC-FAMILY TRANSCRIPTIONAL REGULATOR"/>
    <property type="match status" value="1"/>
</dbReference>
<dbReference type="SUPFAM" id="SSF51215">
    <property type="entry name" value="Regulatory protein AraC"/>
    <property type="match status" value="1"/>
</dbReference>
<name>A0A9D2HAP6_9FIRM</name>
<accession>A0A9D2HAP6</accession>
<dbReference type="GO" id="GO:0043565">
    <property type="term" value="F:sequence-specific DNA binding"/>
    <property type="evidence" value="ECO:0007669"/>
    <property type="project" value="InterPro"/>
</dbReference>
<proteinExistence type="predicted"/>
<keyword evidence="2" id="KW-0238">DNA-binding</keyword>
<evidence type="ECO:0000256" key="2">
    <source>
        <dbReference type="ARBA" id="ARBA00023125"/>
    </source>
</evidence>
<reference evidence="5" key="1">
    <citation type="journal article" date="2021" name="PeerJ">
        <title>Extensive microbial diversity within the chicken gut microbiome revealed by metagenomics and culture.</title>
        <authorList>
            <person name="Gilroy R."/>
            <person name="Ravi A."/>
            <person name="Getino M."/>
            <person name="Pursley I."/>
            <person name="Horton D.L."/>
            <person name="Alikhan N.F."/>
            <person name="Baker D."/>
            <person name="Gharbi K."/>
            <person name="Hall N."/>
            <person name="Watson M."/>
            <person name="Adriaenssens E.M."/>
            <person name="Foster-Nyarko E."/>
            <person name="Jarju S."/>
            <person name="Secka A."/>
            <person name="Antonio M."/>
            <person name="Oren A."/>
            <person name="Chaudhuri R.R."/>
            <person name="La Ragione R."/>
            <person name="Hildebrand F."/>
            <person name="Pallen M.J."/>
        </authorList>
    </citation>
    <scope>NUCLEOTIDE SEQUENCE</scope>
    <source>
        <strain evidence="5">ChiSjej2B20-11307</strain>
    </source>
</reference>
<dbReference type="InterPro" id="IPR009057">
    <property type="entry name" value="Homeodomain-like_sf"/>
</dbReference>
<dbReference type="PROSITE" id="PS00041">
    <property type="entry name" value="HTH_ARAC_FAMILY_1"/>
    <property type="match status" value="1"/>
</dbReference>
<evidence type="ECO:0000313" key="6">
    <source>
        <dbReference type="Proteomes" id="UP000824223"/>
    </source>
</evidence>
<protein>
    <submittedName>
        <fullName evidence="5">AraC family transcriptional regulator</fullName>
    </submittedName>
</protein>
<comment type="caution">
    <text evidence="5">The sequence shown here is derived from an EMBL/GenBank/DDBJ whole genome shotgun (WGS) entry which is preliminary data.</text>
</comment>
<evidence type="ECO:0000259" key="4">
    <source>
        <dbReference type="PROSITE" id="PS01124"/>
    </source>
</evidence>
<evidence type="ECO:0000256" key="1">
    <source>
        <dbReference type="ARBA" id="ARBA00023015"/>
    </source>
</evidence>
<dbReference type="Gene3D" id="1.10.10.60">
    <property type="entry name" value="Homeodomain-like"/>
    <property type="match status" value="2"/>
</dbReference>
<dbReference type="InterPro" id="IPR018060">
    <property type="entry name" value="HTH_AraC"/>
</dbReference>
<dbReference type="SUPFAM" id="SSF46689">
    <property type="entry name" value="Homeodomain-like"/>
    <property type="match status" value="2"/>
</dbReference>
<dbReference type="Proteomes" id="UP000824223">
    <property type="component" value="Unassembled WGS sequence"/>
</dbReference>
<gene>
    <name evidence="5" type="ORF">H9798_06315</name>
</gene>
<dbReference type="AlphaFoldDB" id="A0A9D2HAP6"/>
<evidence type="ECO:0000313" key="5">
    <source>
        <dbReference type="EMBL" id="HJA06746.1"/>
    </source>
</evidence>
<dbReference type="InterPro" id="IPR014710">
    <property type="entry name" value="RmlC-like_jellyroll"/>
</dbReference>
<dbReference type="InterPro" id="IPR003313">
    <property type="entry name" value="AraC-bd"/>
</dbReference>
<dbReference type="InterPro" id="IPR037923">
    <property type="entry name" value="HTH-like"/>
</dbReference>
<dbReference type="SMART" id="SM00342">
    <property type="entry name" value="HTH_ARAC"/>
    <property type="match status" value="1"/>
</dbReference>
<dbReference type="Pfam" id="PF12833">
    <property type="entry name" value="HTH_18"/>
    <property type="match status" value="1"/>
</dbReference>